<gene>
    <name evidence="3" type="ORF">LAESUDRAFT_764512</name>
</gene>
<protein>
    <submittedName>
        <fullName evidence="3">Uncharacterized protein</fullName>
    </submittedName>
</protein>
<evidence type="ECO:0000256" key="2">
    <source>
        <dbReference type="SAM" id="MobiDB-lite"/>
    </source>
</evidence>
<evidence type="ECO:0000313" key="4">
    <source>
        <dbReference type="Proteomes" id="UP000076871"/>
    </source>
</evidence>
<evidence type="ECO:0000256" key="1">
    <source>
        <dbReference type="SAM" id="Coils"/>
    </source>
</evidence>
<feature type="compositionally biased region" description="Acidic residues" evidence="2">
    <location>
        <begin position="85"/>
        <end position="99"/>
    </location>
</feature>
<evidence type="ECO:0000313" key="3">
    <source>
        <dbReference type="EMBL" id="KZT00522.1"/>
    </source>
</evidence>
<dbReference type="InParanoid" id="A0A165B909"/>
<feature type="non-terminal residue" evidence="3">
    <location>
        <position position="262"/>
    </location>
</feature>
<dbReference type="Proteomes" id="UP000076871">
    <property type="component" value="Unassembled WGS sequence"/>
</dbReference>
<organism evidence="3 4">
    <name type="scientific">Laetiporus sulphureus 93-53</name>
    <dbReference type="NCBI Taxonomy" id="1314785"/>
    <lineage>
        <taxon>Eukaryota</taxon>
        <taxon>Fungi</taxon>
        <taxon>Dikarya</taxon>
        <taxon>Basidiomycota</taxon>
        <taxon>Agaricomycotina</taxon>
        <taxon>Agaricomycetes</taxon>
        <taxon>Polyporales</taxon>
        <taxon>Laetiporus</taxon>
    </lineage>
</organism>
<keyword evidence="1" id="KW-0175">Coiled coil</keyword>
<feature type="compositionally biased region" description="Basic residues" evidence="2">
    <location>
        <begin position="114"/>
        <end position="126"/>
    </location>
</feature>
<sequence length="262" mass="28622">MPASMPTSTRALKDLSVRTMSEDGLFDSSSESELIALDSAAISSTQGERDATPIATEVSIAESNACSAGASGTTTRTPNEKAGGDEDSIMTEAPPDSDSELSGTETNHSTPTHSPHHPPTHSRRHTPTSTHRVNSPALTAKLASAKKELAVVHRDLARKDSSVAILTKWTDSAKHALALSRADIDALTEALHACMRRLHEMTVEAGDLNDELAETRRMLRKVRLGRAKERERTRDLRERLKKMRVEINMNRLGMSRPEDKAR</sequence>
<dbReference type="AlphaFoldDB" id="A0A165B909"/>
<feature type="compositionally biased region" description="Polar residues" evidence="2">
    <location>
        <begin position="62"/>
        <end position="77"/>
    </location>
</feature>
<reference evidence="3 4" key="1">
    <citation type="journal article" date="2016" name="Mol. Biol. Evol.">
        <title>Comparative Genomics of Early-Diverging Mushroom-Forming Fungi Provides Insights into the Origins of Lignocellulose Decay Capabilities.</title>
        <authorList>
            <person name="Nagy L.G."/>
            <person name="Riley R."/>
            <person name="Tritt A."/>
            <person name="Adam C."/>
            <person name="Daum C."/>
            <person name="Floudas D."/>
            <person name="Sun H."/>
            <person name="Yadav J.S."/>
            <person name="Pangilinan J."/>
            <person name="Larsson K.H."/>
            <person name="Matsuura K."/>
            <person name="Barry K."/>
            <person name="Labutti K."/>
            <person name="Kuo R."/>
            <person name="Ohm R.A."/>
            <person name="Bhattacharya S.S."/>
            <person name="Shirouzu T."/>
            <person name="Yoshinaga Y."/>
            <person name="Martin F.M."/>
            <person name="Grigoriev I.V."/>
            <person name="Hibbett D.S."/>
        </authorList>
    </citation>
    <scope>NUCLEOTIDE SEQUENCE [LARGE SCALE GENOMIC DNA]</scope>
    <source>
        <strain evidence="3 4">93-53</strain>
    </source>
</reference>
<proteinExistence type="predicted"/>
<dbReference type="RefSeq" id="XP_040758262.1">
    <property type="nucleotide sequence ID" value="XM_040913449.1"/>
</dbReference>
<dbReference type="GeneID" id="63830477"/>
<dbReference type="EMBL" id="KV427683">
    <property type="protein sequence ID" value="KZT00522.1"/>
    <property type="molecule type" value="Genomic_DNA"/>
</dbReference>
<feature type="region of interest" description="Disordered" evidence="2">
    <location>
        <begin position="62"/>
        <end position="134"/>
    </location>
</feature>
<accession>A0A165B909</accession>
<name>A0A165B909_9APHY</name>
<feature type="coiled-coil region" evidence="1">
    <location>
        <begin position="198"/>
        <end position="246"/>
    </location>
</feature>
<keyword evidence="4" id="KW-1185">Reference proteome</keyword>